<protein>
    <submittedName>
        <fullName evidence="2">Uncharacterized protein</fullName>
    </submittedName>
</protein>
<name>A0A4P7N161_PYROR</name>
<dbReference type="EMBL" id="CP034204">
    <property type="protein sequence ID" value="QBZ55102.1"/>
    <property type="molecule type" value="Genomic_DNA"/>
</dbReference>
<accession>A0A4P7N161</accession>
<feature type="compositionally biased region" description="Basic residues" evidence="1">
    <location>
        <begin position="315"/>
        <end position="330"/>
    </location>
</feature>
<evidence type="ECO:0000313" key="2">
    <source>
        <dbReference type="EMBL" id="QBZ55102.1"/>
    </source>
</evidence>
<reference evidence="2 3" key="1">
    <citation type="journal article" date="2019" name="Mol. Biol. Evol.">
        <title>Blast fungal genomes show frequent chromosomal changes, gene gains and losses, and effector gene turnover.</title>
        <authorList>
            <person name="Gomez Luciano L.B."/>
            <person name="Jason Tsai I."/>
            <person name="Chuma I."/>
            <person name="Tosa Y."/>
            <person name="Chen Y.H."/>
            <person name="Li J.Y."/>
            <person name="Li M.Y."/>
            <person name="Jade Lu M.Y."/>
            <person name="Nakayashiki H."/>
            <person name="Li W.H."/>
        </authorList>
    </citation>
    <scope>NUCLEOTIDE SEQUENCE [LARGE SCALE GENOMIC DNA]</scope>
    <source>
        <strain evidence="2">MZ5-1-6</strain>
    </source>
</reference>
<feature type="region of interest" description="Disordered" evidence="1">
    <location>
        <begin position="435"/>
        <end position="475"/>
    </location>
</feature>
<gene>
    <name evidence="2" type="ORF">PoMZ_10818</name>
</gene>
<dbReference type="AlphaFoldDB" id="A0A4P7N161"/>
<organism evidence="2 3">
    <name type="scientific">Pyricularia oryzae</name>
    <name type="common">Rice blast fungus</name>
    <name type="synonym">Magnaporthe oryzae</name>
    <dbReference type="NCBI Taxonomy" id="318829"/>
    <lineage>
        <taxon>Eukaryota</taxon>
        <taxon>Fungi</taxon>
        <taxon>Dikarya</taxon>
        <taxon>Ascomycota</taxon>
        <taxon>Pezizomycotina</taxon>
        <taxon>Sordariomycetes</taxon>
        <taxon>Sordariomycetidae</taxon>
        <taxon>Magnaporthales</taxon>
        <taxon>Pyriculariaceae</taxon>
        <taxon>Pyricularia</taxon>
    </lineage>
</organism>
<evidence type="ECO:0000256" key="1">
    <source>
        <dbReference type="SAM" id="MobiDB-lite"/>
    </source>
</evidence>
<dbReference type="Proteomes" id="UP000294847">
    <property type="component" value="Chromosome 1"/>
</dbReference>
<feature type="region of interest" description="Disordered" evidence="1">
    <location>
        <begin position="315"/>
        <end position="366"/>
    </location>
</feature>
<proteinExistence type="predicted"/>
<sequence>MSNSTLNQVPNRANDRWANEVESVFGELAIDRHRARLQSRADVNIESMLPVVEKTLDAVWEASSLKNELDAISDEARDAIKDAWIMSSNFLGCLPTDIINIKSRLIAKDQGSKAAWSVDFARAFCGAVPGVLWKNNPDTLVTVLQYIVICRTKDNRKWPILAPCTDDFFGLLADEIHNKSGQESIPAVHGRVRSSHPESARSPFSVLFQEIEHHFAANQAEEMDVEEEDYITYKVTKGDLEVVALLSDSDLGRSFVPGSMRYQLTMAAMPDMEMEQLQGFLEVTGKEALKNQSILASGRQDLACRILDRKPVGVAKRRGRPPKKQAKATKKPAMLDSGPKLGRPKGSKTRVMEEPPAPSHRVLGLRRKATEDISYAEPIAKRRPRATASLPIRHMEQVILPISAEHSRAVTQEPADQSDIAMEGQDNEEAIEQHNEQLDNPDEEPESEQGDDQEQDEPEDDMIRFQDEDNAATDNVQSATFYFTAERLDQQMEVEAPLATEEESSAMVTLFATPSAQDDPIYSVSKTWVPTYLLSQYK</sequence>
<evidence type="ECO:0000313" key="3">
    <source>
        <dbReference type="Proteomes" id="UP000294847"/>
    </source>
</evidence>
<feature type="compositionally biased region" description="Acidic residues" evidence="1">
    <location>
        <begin position="439"/>
        <end position="460"/>
    </location>
</feature>